<feature type="compositionally biased region" description="Polar residues" evidence="1">
    <location>
        <begin position="86"/>
        <end position="101"/>
    </location>
</feature>
<feature type="transmembrane region" description="Helical" evidence="2">
    <location>
        <begin position="830"/>
        <end position="848"/>
    </location>
</feature>
<evidence type="ECO:0000313" key="4">
    <source>
        <dbReference type="Proteomes" id="UP000585579"/>
    </source>
</evidence>
<dbReference type="InterPro" id="IPR026595">
    <property type="entry name" value="CHP04279"/>
</dbReference>
<accession>A0A7K4AYH7</accession>
<feature type="compositionally biased region" description="Basic and acidic residues" evidence="1">
    <location>
        <begin position="322"/>
        <end position="355"/>
    </location>
</feature>
<feature type="compositionally biased region" description="Polar residues" evidence="1">
    <location>
        <begin position="356"/>
        <end position="365"/>
    </location>
</feature>
<dbReference type="Proteomes" id="UP000585579">
    <property type="component" value="Unassembled WGS sequence"/>
</dbReference>
<keyword evidence="2" id="KW-0472">Membrane</keyword>
<feature type="region of interest" description="Disordered" evidence="1">
    <location>
        <begin position="35"/>
        <end position="372"/>
    </location>
</feature>
<feature type="compositionally biased region" description="Low complexity" evidence="1">
    <location>
        <begin position="160"/>
        <end position="175"/>
    </location>
</feature>
<feature type="compositionally biased region" description="Acidic residues" evidence="1">
    <location>
        <begin position="132"/>
        <end position="143"/>
    </location>
</feature>
<evidence type="ECO:0000256" key="2">
    <source>
        <dbReference type="SAM" id="Phobius"/>
    </source>
</evidence>
<dbReference type="NCBIfam" id="TIGR04279">
    <property type="entry name" value="TIGR04279 domain"/>
    <property type="match status" value="1"/>
</dbReference>
<gene>
    <name evidence="3" type="ORF">GX302_12885</name>
</gene>
<organism evidence="3 4">
    <name type="scientific">Methanosarcina flavescens</name>
    <dbReference type="NCBI Taxonomy" id="1715806"/>
    <lineage>
        <taxon>Archaea</taxon>
        <taxon>Methanobacteriati</taxon>
        <taxon>Methanobacteriota</taxon>
        <taxon>Stenosarchaea group</taxon>
        <taxon>Methanomicrobia</taxon>
        <taxon>Methanosarcinales</taxon>
        <taxon>Methanosarcinaceae</taxon>
        <taxon>Methanosarcina</taxon>
    </lineage>
</organism>
<evidence type="ECO:0000256" key="1">
    <source>
        <dbReference type="SAM" id="MobiDB-lite"/>
    </source>
</evidence>
<keyword evidence="2" id="KW-0812">Transmembrane</keyword>
<dbReference type="AlphaFoldDB" id="A0A7K4AYH7"/>
<sequence>MKKKTEGYSESYGRKWKSAWVILVLVFSIISVPAAGEEDNTGNGTSIGLSPERVIIENDSSVSSENVGVSPKNETEEIDDTDSKESAGSGQESTVEPSNGSDGEENEIKALEPGIEANNDIKNNDGIIPENPENEPEPQEETSDSAGDQESADKGQKPDTGLNNETNNGENETGNPESKTRAGNGAQYEQSKDDGQEPKIVEENNTDNQKTRKKNSGPQTGKNNSTEIQEIGKKDPGPQTGKNNSEETQETRKRGPDLQTGQYNNTENRKNTGHKPVPGTEVEKGIEDPLGEGANPEQKTGEENTSESVEEEIEYETGINSDIDKQEGTEESQDTGRHSGAKRQENIVKVPEQKQEAGNNITSSEDGGANLKLKEKVENRTDNKNSAPRRTDPDVRVCNRAESPKAAGVEKRPETRVCNCTKIPESKKLIPEVKTIQCNWTGNLGNKEVKPEIKICYLANNTGNGTGNETVIPEIEQKRSSWNKLKFILSYHCPLRSFYTVNESVKISYQGSETLRHEDVNIYIVKAYDPGFPEETISNGTDGNEDSLGGILSNNTEYYVQIPAVLNGDGDLPPLTLGPLSAGNYRVLITLAGNETDKPDQEKEILLSNYFEVLEYRMEAKIPYTIEEGENLEVNLNLRNAPARTGYTYWAVLVRADTCKTNENTPSRAAVWARPMVNGVDIIRSLEAGLTGNESGAGKDRLKNEIQNLIGKESGTISIGEEDQSTLSLTGIDLPPGDYILFAGAHEKGKGLAGLAQKELRISSKDSPGASLSSLSKTYLGNVSSMKNQYSSFMGISSVFGAPNTFISEEIKPHIQTKAIAKVIRNPPKIPSFLLGFTGTLLIGLAVLRKKK</sequence>
<keyword evidence="2" id="KW-1133">Transmembrane helix</keyword>
<feature type="compositionally biased region" description="Acidic residues" evidence="1">
    <location>
        <begin position="304"/>
        <end position="315"/>
    </location>
</feature>
<proteinExistence type="predicted"/>
<protein>
    <submittedName>
        <fullName evidence="3">TIGR04279 domain-containing protein</fullName>
    </submittedName>
</protein>
<feature type="compositionally biased region" description="Polar residues" evidence="1">
    <location>
        <begin position="58"/>
        <end position="67"/>
    </location>
</feature>
<feature type="compositionally biased region" description="Basic and acidic residues" evidence="1">
    <location>
        <begin position="190"/>
        <end position="202"/>
    </location>
</feature>
<feature type="compositionally biased region" description="Polar residues" evidence="1">
    <location>
        <begin position="216"/>
        <end position="228"/>
    </location>
</feature>
<name>A0A7K4AYH7_9EURY</name>
<comment type="caution">
    <text evidence="3">The sequence shown here is derived from an EMBL/GenBank/DDBJ whole genome shotgun (WGS) entry which is preliminary data.</text>
</comment>
<evidence type="ECO:0000313" key="3">
    <source>
        <dbReference type="EMBL" id="NLK33672.1"/>
    </source>
</evidence>
<dbReference type="EMBL" id="JAAYQL010000077">
    <property type="protein sequence ID" value="NLK33672.1"/>
    <property type="molecule type" value="Genomic_DNA"/>
</dbReference>
<reference evidence="3 4" key="1">
    <citation type="journal article" date="2020" name="Biotechnol. Biofuels">
        <title>New insights from the biogas microbiome by comprehensive genome-resolved metagenomics of nearly 1600 species originating from multiple anaerobic digesters.</title>
        <authorList>
            <person name="Campanaro S."/>
            <person name="Treu L."/>
            <person name="Rodriguez-R L.M."/>
            <person name="Kovalovszki A."/>
            <person name="Ziels R.M."/>
            <person name="Maus I."/>
            <person name="Zhu X."/>
            <person name="Kougias P.G."/>
            <person name="Basile A."/>
            <person name="Luo G."/>
            <person name="Schluter A."/>
            <person name="Konstantinidis K.T."/>
            <person name="Angelidaki I."/>
        </authorList>
    </citation>
    <scope>NUCLEOTIDE SEQUENCE [LARGE SCALE GENOMIC DNA]</scope>
    <source>
        <strain evidence="3">AS22ysBPME_46</strain>
    </source>
</reference>